<keyword evidence="3" id="KW-1185">Reference proteome</keyword>
<feature type="compositionally biased region" description="Acidic residues" evidence="1">
    <location>
        <begin position="303"/>
        <end position="312"/>
    </location>
</feature>
<feature type="compositionally biased region" description="Acidic residues" evidence="1">
    <location>
        <begin position="90"/>
        <end position="106"/>
    </location>
</feature>
<dbReference type="AlphaFoldDB" id="A0A0C9SQ20"/>
<gene>
    <name evidence="2" type="ORF">PAXINDRAFT_17525</name>
</gene>
<organism evidence="2 3">
    <name type="scientific">Paxillus involutus ATCC 200175</name>
    <dbReference type="NCBI Taxonomy" id="664439"/>
    <lineage>
        <taxon>Eukaryota</taxon>
        <taxon>Fungi</taxon>
        <taxon>Dikarya</taxon>
        <taxon>Basidiomycota</taxon>
        <taxon>Agaricomycotina</taxon>
        <taxon>Agaricomycetes</taxon>
        <taxon>Agaricomycetidae</taxon>
        <taxon>Boletales</taxon>
        <taxon>Paxilineae</taxon>
        <taxon>Paxillaceae</taxon>
        <taxon>Paxillus</taxon>
    </lineage>
</organism>
<dbReference type="EMBL" id="KN819468">
    <property type="protein sequence ID" value="KIJ09389.1"/>
    <property type="molecule type" value="Genomic_DNA"/>
</dbReference>
<feature type="region of interest" description="Disordered" evidence="1">
    <location>
        <begin position="1"/>
        <end position="218"/>
    </location>
</feature>
<feature type="compositionally biased region" description="Basic and acidic residues" evidence="1">
    <location>
        <begin position="170"/>
        <end position="193"/>
    </location>
</feature>
<name>A0A0C9SQ20_PAXIN</name>
<evidence type="ECO:0000313" key="3">
    <source>
        <dbReference type="Proteomes" id="UP000053647"/>
    </source>
</evidence>
<feature type="region of interest" description="Disordered" evidence="1">
    <location>
        <begin position="276"/>
        <end position="312"/>
    </location>
</feature>
<reference evidence="3" key="2">
    <citation type="submission" date="2015-01" db="EMBL/GenBank/DDBJ databases">
        <title>Evolutionary Origins and Diversification of the Mycorrhizal Mutualists.</title>
        <authorList>
            <consortium name="DOE Joint Genome Institute"/>
            <consortium name="Mycorrhizal Genomics Consortium"/>
            <person name="Kohler A."/>
            <person name="Kuo A."/>
            <person name="Nagy L.G."/>
            <person name="Floudas D."/>
            <person name="Copeland A."/>
            <person name="Barry K.W."/>
            <person name="Cichocki N."/>
            <person name="Veneault-Fourrey C."/>
            <person name="LaButti K."/>
            <person name="Lindquist E.A."/>
            <person name="Lipzen A."/>
            <person name="Lundell T."/>
            <person name="Morin E."/>
            <person name="Murat C."/>
            <person name="Riley R."/>
            <person name="Ohm R."/>
            <person name="Sun H."/>
            <person name="Tunlid A."/>
            <person name="Henrissat B."/>
            <person name="Grigoriev I.V."/>
            <person name="Hibbett D.S."/>
            <person name="Martin F."/>
        </authorList>
    </citation>
    <scope>NUCLEOTIDE SEQUENCE [LARGE SCALE GENOMIC DNA]</scope>
    <source>
        <strain evidence="3">ATCC 200175</strain>
    </source>
</reference>
<evidence type="ECO:0000256" key="1">
    <source>
        <dbReference type="SAM" id="MobiDB-lite"/>
    </source>
</evidence>
<feature type="compositionally biased region" description="Basic and acidic residues" evidence="1">
    <location>
        <begin position="77"/>
        <end position="89"/>
    </location>
</feature>
<dbReference type="OrthoDB" id="2689409at2759"/>
<feature type="region of interest" description="Disordered" evidence="1">
    <location>
        <begin position="336"/>
        <end position="371"/>
    </location>
</feature>
<sequence length="442" mass="48948">MLSPHGIAHMHVQVAIPSGPRPKPRLKRKDPDVVHLTEEEDFQLTFNQAKRTIGKLPDPQPDDAEATPPAWSNSLEKSQHPSECSKHLEDDDAESAAPDAEDEVEDPPPRSKVNSRRPLTTYTRKDKSKRTSEHSRCLDDNNADHHAPGTEDEEPPSSAKQNTTRPSPSADHHAPSRQEKSKHPSEHSQRLDNDDGDDHPPSATSHIESNKDMAMGTASHLADETLVDVEHVEQLVLLGDATSTNGRATALPHSCSSSLEWPGSDIDFTQIEEHEDPYEVEPETKAFDEDISDDESDAYKLDDDNEDADKVEEEEEEVLLSLKVIQTKGKARTALSKVKGGKKKAKRAALLSNLEPTDESDQEAVGRKSKKGLLSKEALAECEEFGHEMEERATALAKKFGKKTRSIFAAASLSTSASRKESIWNMHQSWFFATQGQNDGRF</sequence>
<reference evidence="2 3" key="1">
    <citation type="submission" date="2014-06" db="EMBL/GenBank/DDBJ databases">
        <authorList>
            <consortium name="DOE Joint Genome Institute"/>
            <person name="Kuo A."/>
            <person name="Kohler A."/>
            <person name="Nagy L.G."/>
            <person name="Floudas D."/>
            <person name="Copeland A."/>
            <person name="Barry K.W."/>
            <person name="Cichocki N."/>
            <person name="Veneault-Fourrey C."/>
            <person name="LaButti K."/>
            <person name="Lindquist E.A."/>
            <person name="Lipzen A."/>
            <person name="Lundell T."/>
            <person name="Morin E."/>
            <person name="Murat C."/>
            <person name="Sun H."/>
            <person name="Tunlid A."/>
            <person name="Henrissat B."/>
            <person name="Grigoriev I.V."/>
            <person name="Hibbett D.S."/>
            <person name="Martin F."/>
            <person name="Nordberg H.P."/>
            <person name="Cantor M.N."/>
            <person name="Hua S.X."/>
        </authorList>
    </citation>
    <scope>NUCLEOTIDE SEQUENCE [LARGE SCALE GENOMIC DNA]</scope>
    <source>
        <strain evidence="2 3">ATCC 200175</strain>
    </source>
</reference>
<protein>
    <submittedName>
        <fullName evidence="2">Uncharacterized protein</fullName>
    </submittedName>
</protein>
<accession>A0A0C9SQ20</accession>
<evidence type="ECO:0000313" key="2">
    <source>
        <dbReference type="EMBL" id="KIJ09389.1"/>
    </source>
</evidence>
<dbReference type="Proteomes" id="UP000053647">
    <property type="component" value="Unassembled WGS sequence"/>
</dbReference>
<feature type="compositionally biased region" description="Basic and acidic residues" evidence="1">
    <location>
        <begin position="123"/>
        <end position="149"/>
    </location>
</feature>
<feature type="compositionally biased region" description="Polar residues" evidence="1">
    <location>
        <begin position="158"/>
        <end position="167"/>
    </location>
</feature>
<dbReference type="HOGENOM" id="CLU_050631_0_0_1"/>
<proteinExistence type="predicted"/>